<dbReference type="RefSeq" id="XP_072815414.1">
    <property type="nucleotide sequence ID" value="XM_072959313.1"/>
</dbReference>
<gene>
    <name evidence="3 4 5 6 7" type="primary">LOC140696000</name>
</gene>
<feature type="region of interest" description="Disordered" evidence="1">
    <location>
        <begin position="49"/>
        <end position="134"/>
    </location>
</feature>
<sequence>MTLRMMFSNCVKCEGCSGLPLPSAGRPGTQRFVWTAVKLGSRAIAQQCAQSCRPRAPPAGRGRARSPYRTGRPRPPPPPAGPASASRSTDSGAAAPGRTRGPPRAGAPARERRRRGPASAWGGESETLKLETSTEREHVCGWAGEMDSLEVALHGQCRARPSLGRVLLCHHLHQTGVQVLQLLMESSAEFVQEGGVPGSRGALCVEEVEDLLEHLVEDRDGLGLLELAAIHLP</sequence>
<protein>
    <submittedName>
        <fullName evidence="3 4">Uncharacterized protein</fullName>
    </submittedName>
</protein>
<evidence type="ECO:0000313" key="6">
    <source>
        <dbReference type="RefSeq" id="XP_072815415.1"/>
    </source>
</evidence>
<organism evidence="2 6">
    <name type="scientific">Vicugna pacos</name>
    <name type="common">Alpaca</name>
    <name type="synonym">Lama pacos</name>
    <dbReference type="NCBI Taxonomy" id="30538"/>
    <lineage>
        <taxon>Eukaryota</taxon>
        <taxon>Metazoa</taxon>
        <taxon>Chordata</taxon>
        <taxon>Craniata</taxon>
        <taxon>Vertebrata</taxon>
        <taxon>Euteleostomi</taxon>
        <taxon>Mammalia</taxon>
        <taxon>Eutheria</taxon>
        <taxon>Laurasiatheria</taxon>
        <taxon>Artiodactyla</taxon>
        <taxon>Tylopoda</taxon>
        <taxon>Camelidae</taxon>
        <taxon>Vicugna</taxon>
    </lineage>
</organism>
<proteinExistence type="predicted"/>
<dbReference type="Proteomes" id="UP001652581">
    <property type="component" value="Chromosome 4"/>
</dbReference>
<accession>A0ABM5D3D3</accession>
<dbReference type="GeneID" id="140696000"/>
<evidence type="ECO:0000313" key="7">
    <source>
        <dbReference type="RefSeq" id="XP_072815416.1"/>
    </source>
</evidence>
<name>A0ABM5D3D3_VICPA</name>
<dbReference type="RefSeq" id="XP_072815412.1">
    <property type="nucleotide sequence ID" value="XM_072959311.1"/>
</dbReference>
<evidence type="ECO:0000313" key="2">
    <source>
        <dbReference type="Proteomes" id="UP001652581"/>
    </source>
</evidence>
<keyword evidence="2" id="KW-1185">Reference proteome</keyword>
<reference evidence="3 4" key="1">
    <citation type="submission" date="2025-05" db="UniProtKB">
        <authorList>
            <consortium name="RefSeq"/>
        </authorList>
    </citation>
    <scope>IDENTIFICATION</scope>
</reference>
<feature type="compositionally biased region" description="Low complexity" evidence="1">
    <location>
        <begin position="82"/>
        <end position="108"/>
    </location>
</feature>
<evidence type="ECO:0000313" key="3">
    <source>
        <dbReference type="RefSeq" id="XP_072815412.1"/>
    </source>
</evidence>
<dbReference type="RefSeq" id="XP_072815416.1">
    <property type="nucleotide sequence ID" value="XM_072959315.1"/>
</dbReference>
<evidence type="ECO:0000313" key="4">
    <source>
        <dbReference type="RefSeq" id="XP_072815413.1"/>
    </source>
</evidence>
<evidence type="ECO:0000313" key="5">
    <source>
        <dbReference type="RefSeq" id="XP_072815414.1"/>
    </source>
</evidence>
<feature type="compositionally biased region" description="Low complexity" evidence="1">
    <location>
        <begin position="58"/>
        <end position="70"/>
    </location>
</feature>
<dbReference type="RefSeq" id="XP_072815415.1">
    <property type="nucleotide sequence ID" value="XM_072959314.1"/>
</dbReference>
<evidence type="ECO:0000256" key="1">
    <source>
        <dbReference type="SAM" id="MobiDB-lite"/>
    </source>
</evidence>
<dbReference type="RefSeq" id="XP_072815413.1">
    <property type="nucleotide sequence ID" value="XM_072959312.1"/>
</dbReference>